<protein>
    <recommendedName>
        <fullName evidence="4">SH3 domain-containing protein</fullName>
    </recommendedName>
</protein>
<dbReference type="AlphaFoldDB" id="A0A2G8SS80"/>
<name>A0A2G8SS80_9APHY</name>
<comment type="caution">
    <text evidence="5">The sequence shown here is derived from an EMBL/GenBank/DDBJ whole genome shotgun (WGS) entry which is preliminary data.</text>
</comment>
<evidence type="ECO:0000256" key="1">
    <source>
        <dbReference type="ARBA" id="ARBA00022443"/>
    </source>
</evidence>
<feature type="compositionally biased region" description="Pro residues" evidence="3">
    <location>
        <begin position="207"/>
        <end position="216"/>
    </location>
</feature>
<dbReference type="PANTHER" id="PTHR14167">
    <property type="entry name" value="SH3 DOMAIN-CONTAINING"/>
    <property type="match status" value="1"/>
</dbReference>
<evidence type="ECO:0000256" key="2">
    <source>
        <dbReference type="PROSITE-ProRule" id="PRU00192"/>
    </source>
</evidence>
<dbReference type="SUPFAM" id="SSF50044">
    <property type="entry name" value="SH3-domain"/>
    <property type="match status" value="1"/>
</dbReference>
<dbReference type="EMBL" id="AYKW01000001">
    <property type="protein sequence ID" value="PIL36641.1"/>
    <property type="molecule type" value="Genomic_DNA"/>
</dbReference>
<dbReference type="PROSITE" id="PS50002">
    <property type="entry name" value="SH3"/>
    <property type="match status" value="1"/>
</dbReference>
<dbReference type="Pfam" id="PF00018">
    <property type="entry name" value="SH3_1"/>
    <property type="match status" value="1"/>
</dbReference>
<feature type="domain" description="SH3" evidence="4">
    <location>
        <begin position="225"/>
        <end position="282"/>
    </location>
</feature>
<evidence type="ECO:0000313" key="6">
    <source>
        <dbReference type="Proteomes" id="UP000230002"/>
    </source>
</evidence>
<keyword evidence="6" id="KW-1185">Reference proteome</keyword>
<accession>A0A2G8SS80</accession>
<evidence type="ECO:0000313" key="5">
    <source>
        <dbReference type="EMBL" id="PIL36641.1"/>
    </source>
</evidence>
<feature type="compositionally biased region" description="Low complexity" evidence="3">
    <location>
        <begin position="168"/>
        <end position="179"/>
    </location>
</feature>
<evidence type="ECO:0000256" key="3">
    <source>
        <dbReference type="SAM" id="MobiDB-lite"/>
    </source>
</evidence>
<feature type="region of interest" description="Disordered" evidence="3">
    <location>
        <begin position="105"/>
        <end position="139"/>
    </location>
</feature>
<dbReference type="STRING" id="1077348.A0A2G8SS80"/>
<dbReference type="InterPro" id="IPR001452">
    <property type="entry name" value="SH3_domain"/>
</dbReference>
<dbReference type="Proteomes" id="UP000230002">
    <property type="component" value="Unassembled WGS sequence"/>
</dbReference>
<dbReference type="InterPro" id="IPR036028">
    <property type="entry name" value="SH3-like_dom_sf"/>
</dbReference>
<dbReference type="CDD" id="cd00174">
    <property type="entry name" value="SH3"/>
    <property type="match status" value="1"/>
</dbReference>
<reference evidence="5 6" key="1">
    <citation type="journal article" date="2015" name="Sci. Rep.">
        <title>Chromosome-level genome map provides insights into diverse defense mechanisms in the medicinal fungus Ganoderma sinense.</title>
        <authorList>
            <person name="Zhu Y."/>
            <person name="Xu J."/>
            <person name="Sun C."/>
            <person name="Zhou S."/>
            <person name="Xu H."/>
            <person name="Nelson D.R."/>
            <person name="Qian J."/>
            <person name="Song J."/>
            <person name="Luo H."/>
            <person name="Xiang L."/>
            <person name="Li Y."/>
            <person name="Xu Z."/>
            <person name="Ji A."/>
            <person name="Wang L."/>
            <person name="Lu S."/>
            <person name="Hayward A."/>
            <person name="Sun W."/>
            <person name="Li X."/>
            <person name="Schwartz D.C."/>
            <person name="Wang Y."/>
            <person name="Chen S."/>
        </authorList>
    </citation>
    <scope>NUCLEOTIDE SEQUENCE [LARGE SCALE GENOMIC DNA]</scope>
    <source>
        <strain evidence="5 6">ZZ0214-1</strain>
    </source>
</reference>
<feature type="compositionally biased region" description="Low complexity" evidence="3">
    <location>
        <begin position="123"/>
        <end position="139"/>
    </location>
</feature>
<evidence type="ECO:0000259" key="4">
    <source>
        <dbReference type="PROSITE" id="PS50002"/>
    </source>
</evidence>
<proteinExistence type="predicted"/>
<dbReference type="PRINTS" id="PR00499">
    <property type="entry name" value="P67PHOX"/>
</dbReference>
<gene>
    <name evidence="5" type="ORF">GSI_00330</name>
</gene>
<dbReference type="SMART" id="SM00326">
    <property type="entry name" value="SH3"/>
    <property type="match status" value="1"/>
</dbReference>
<feature type="region of interest" description="Disordered" evidence="3">
    <location>
        <begin position="166"/>
        <end position="245"/>
    </location>
</feature>
<dbReference type="InterPro" id="IPR050384">
    <property type="entry name" value="Endophilin_SH3RF"/>
</dbReference>
<dbReference type="PRINTS" id="PR00452">
    <property type="entry name" value="SH3DOMAIN"/>
</dbReference>
<sequence length="282" mass="29134">MVFARLTPQDKDAFYSLLDEYFASRPELFGNGGSGVSNGTRAAATSAVHQALSVAPAVAAAAPIVNGWKRPQPSAAADTPAEESAPVAGRVAAAAAMLRAANAGPAAAPSPAQNGFPRPPPRRVASSSSEEVAPVASEASKLVQGRKFGDVDMSSGKNMFSSIRGSTAAKNAGPAQAAPLQPPAFKRNADFAPPPKRVSSVGAPAPAASPAPPPALPRRQPTQEEAGEWAEALYPYTSDDPGDLDLEEGDRVLVIEKTSDDWWTGEMDGRRGLIPAAYVKLL</sequence>
<dbReference type="OrthoDB" id="10255128at2759"/>
<keyword evidence="1 2" id="KW-0728">SH3 domain</keyword>
<organism evidence="5 6">
    <name type="scientific">Ganoderma sinense ZZ0214-1</name>
    <dbReference type="NCBI Taxonomy" id="1077348"/>
    <lineage>
        <taxon>Eukaryota</taxon>
        <taxon>Fungi</taxon>
        <taxon>Dikarya</taxon>
        <taxon>Basidiomycota</taxon>
        <taxon>Agaricomycotina</taxon>
        <taxon>Agaricomycetes</taxon>
        <taxon>Polyporales</taxon>
        <taxon>Polyporaceae</taxon>
        <taxon>Ganoderma</taxon>
    </lineage>
</organism>
<dbReference type="Gene3D" id="2.30.30.40">
    <property type="entry name" value="SH3 Domains"/>
    <property type="match status" value="1"/>
</dbReference>